<evidence type="ECO:0000313" key="1">
    <source>
        <dbReference type="EMBL" id="MDV0445632.1"/>
    </source>
</evidence>
<organism evidence="1 2">
    <name type="scientific">Methanimicrococcus hacksteinii</name>
    <dbReference type="NCBI Taxonomy" id="3028293"/>
    <lineage>
        <taxon>Archaea</taxon>
        <taxon>Methanobacteriati</taxon>
        <taxon>Methanobacteriota</taxon>
        <taxon>Stenosarchaea group</taxon>
        <taxon>Methanomicrobia</taxon>
        <taxon>Methanosarcinales</taxon>
        <taxon>Methanosarcinaceae</taxon>
        <taxon>Methanimicrococcus</taxon>
    </lineage>
</organism>
<name>A0ABU3VQD8_9EURY</name>
<reference evidence="1 2" key="1">
    <citation type="submission" date="2023-06" db="EMBL/GenBank/DDBJ databases">
        <title>Genome sequence of Methanimicrococcus sp. At1.</title>
        <authorList>
            <person name="Protasov E."/>
            <person name="Platt K."/>
            <person name="Poehlein A."/>
            <person name="Daniel R."/>
            <person name="Brune A."/>
        </authorList>
    </citation>
    <scope>NUCLEOTIDE SEQUENCE [LARGE SCALE GENOMIC DNA]</scope>
    <source>
        <strain evidence="1 2">At1</strain>
    </source>
</reference>
<sequence length="94" mass="10725">MAKAYTRKKPVISGTISPVHKKRVEKLVESGEFASISDFLNQAVSDLLSKYDEKPSFVPDSNMFTEDEMTLLRSIIREKAADMEFEKGRKKPEK</sequence>
<proteinExistence type="predicted"/>
<keyword evidence="2" id="KW-1185">Reference proteome</keyword>
<dbReference type="Proteomes" id="UP001272052">
    <property type="component" value="Unassembled WGS sequence"/>
</dbReference>
<dbReference type="RefSeq" id="WP_318786054.1">
    <property type="nucleotide sequence ID" value="NZ_JAWDKC010000020.1"/>
</dbReference>
<accession>A0ABU3VQD8</accession>
<evidence type="ECO:0000313" key="2">
    <source>
        <dbReference type="Proteomes" id="UP001272052"/>
    </source>
</evidence>
<dbReference type="EMBL" id="JAWDKC010000020">
    <property type="protein sequence ID" value="MDV0445632.1"/>
    <property type="molecule type" value="Genomic_DNA"/>
</dbReference>
<gene>
    <name evidence="1" type="ORF">MmiAt1_12210</name>
</gene>
<comment type="caution">
    <text evidence="1">The sequence shown here is derived from an EMBL/GenBank/DDBJ whole genome shotgun (WGS) entry which is preliminary data.</text>
</comment>
<protein>
    <submittedName>
        <fullName evidence="1">Uncharacterized protein</fullName>
    </submittedName>
</protein>